<organism evidence="8 9">
    <name type="scientific">Leucobacter denitrificans</name>
    <dbReference type="NCBI Taxonomy" id="683042"/>
    <lineage>
        <taxon>Bacteria</taxon>
        <taxon>Bacillati</taxon>
        <taxon>Actinomycetota</taxon>
        <taxon>Actinomycetes</taxon>
        <taxon>Micrococcales</taxon>
        <taxon>Microbacteriaceae</taxon>
        <taxon>Leucobacter</taxon>
    </lineage>
</organism>
<comment type="function">
    <text evidence="6">Ligates lysine onto the cytidine present at position 34 of the AUA codon-specific tRNA(Ile) that contains the anticodon CAU, in an ATP-dependent manner. Cytidine is converted to lysidine, thus changing the amino acid specificity of the tRNA from methionine to isoleucine.</text>
</comment>
<reference evidence="8 9" key="1">
    <citation type="submission" date="2020-08" db="EMBL/GenBank/DDBJ databases">
        <title>Genome sequence of Leucobacter denitrificans KACC 14055T.</title>
        <authorList>
            <person name="Hyun D.-W."/>
            <person name="Bae J.-W."/>
        </authorList>
    </citation>
    <scope>NUCLEOTIDE SEQUENCE [LARGE SCALE GENOMIC DNA]</scope>
    <source>
        <strain evidence="8 9">KACC 14055</strain>
    </source>
</reference>
<dbReference type="InterPro" id="IPR012094">
    <property type="entry name" value="tRNA_Ile_lys_synt"/>
</dbReference>
<dbReference type="GO" id="GO:0005737">
    <property type="term" value="C:cytoplasm"/>
    <property type="evidence" value="ECO:0007669"/>
    <property type="project" value="UniProtKB-SubCell"/>
</dbReference>
<dbReference type="NCBIfam" id="TIGR02432">
    <property type="entry name" value="lysidine_TilS_N"/>
    <property type="match status" value="1"/>
</dbReference>
<keyword evidence="6" id="KW-0963">Cytoplasm</keyword>
<evidence type="ECO:0000256" key="6">
    <source>
        <dbReference type="HAMAP-Rule" id="MF_01161"/>
    </source>
</evidence>
<name>A0A7G9S4B5_9MICO</name>
<comment type="catalytic activity">
    <reaction evidence="5 6">
        <text>cytidine(34) in tRNA(Ile2) + L-lysine + ATP = lysidine(34) in tRNA(Ile2) + AMP + diphosphate + H(+)</text>
        <dbReference type="Rhea" id="RHEA:43744"/>
        <dbReference type="Rhea" id="RHEA-COMP:10625"/>
        <dbReference type="Rhea" id="RHEA-COMP:10670"/>
        <dbReference type="ChEBI" id="CHEBI:15378"/>
        <dbReference type="ChEBI" id="CHEBI:30616"/>
        <dbReference type="ChEBI" id="CHEBI:32551"/>
        <dbReference type="ChEBI" id="CHEBI:33019"/>
        <dbReference type="ChEBI" id="CHEBI:82748"/>
        <dbReference type="ChEBI" id="CHEBI:83665"/>
        <dbReference type="ChEBI" id="CHEBI:456215"/>
        <dbReference type="EC" id="6.3.4.19"/>
    </reaction>
</comment>
<keyword evidence="3 6" id="KW-0547">Nucleotide-binding</keyword>
<dbReference type="EMBL" id="CP060716">
    <property type="protein sequence ID" value="QNN62690.1"/>
    <property type="molecule type" value="Genomic_DNA"/>
</dbReference>
<dbReference type="GO" id="GO:0005524">
    <property type="term" value="F:ATP binding"/>
    <property type="evidence" value="ECO:0007669"/>
    <property type="project" value="UniProtKB-UniRule"/>
</dbReference>
<accession>A0A7G9S4B5</accession>
<evidence type="ECO:0000256" key="2">
    <source>
        <dbReference type="ARBA" id="ARBA00022694"/>
    </source>
</evidence>
<keyword evidence="9" id="KW-1185">Reference proteome</keyword>
<dbReference type="InterPro" id="IPR012795">
    <property type="entry name" value="tRNA_Ile_lys_synt_N"/>
</dbReference>
<evidence type="ECO:0000256" key="4">
    <source>
        <dbReference type="ARBA" id="ARBA00022840"/>
    </source>
</evidence>
<dbReference type="InterPro" id="IPR014729">
    <property type="entry name" value="Rossmann-like_a/b/a_fold"/>
</dbReference>
<evidence type="ECO:0000313" key="9">
    <source>
        <dbReference type="Proteomes" id="UP000515934"/>
    </source>
</evidence>
<dbReference type="InterPro" id="IPR011063">
    <property type="entry name" value="TilS/TtcA_N"/>
</dbReference>
<dbReference type="AlphaFoldDB" id="A0A7G9S4B5"/>
<evidence type="ECO:0000256" key="5">
    <source>
        <dbReference type="ARBA" id="ARBA00048539"/>
    </source>
</evidence>
<proteinExistence type="inferred from homology"/>
<dbReference type="SUPFAM" id="SSF82829">
    <property type="entry name" value="MesJ substrate recognition domain-like"/>
    <property type="match status" value="1"/>
</dbReference>
<dbReference type="CDD" id="cd01992">
    <property type="entry name" value="TilS_N"/>
    <property type="match status" value="1"/>
</dbReference>
<dbReference type="EC" id="6.3.4.19" evidence="6"/>
<dbReference type="Proteomes" id="UP000515934">
    <property type="component" value="Chromosome"/>
</dbReference>
<evidence type="ECO:0000313" key="8">
    <source>
        <dbReference type="EMBL" id="QNN62690.1"/>
    </source>
</evidence>
<gene>
    <name evidence="6 8" type="primary">tilS</name>
    <name evidence="8" type="ORF">H9L06_10755</name>
</gene>
<dbReference type="Pfam" id="PF01171">
    <property type="entry name" value="ATP_bind_3"/>
    <property type="match status" value="1"/>
</dbReference>
<dbReference type="HAMAP" id="MF_01161">
    <property type="entry name" value="tRNA_Ile_lys_synt"/>
    <property type="match status" value="1"/>
</dbReference>
<dbReference type="KEGG" id="ldn:H9L06_10755"/>
<keyword evidence="2 6" id="KW-0819">tRNA processing</keyword>
<keyword evidence="4 6" id="KW-0067">ATP-binding</keyword>
<evidence type="ECO:0000259" key="7">
    <source>
        <dbReference type="Pfam" id="PF01171"/>
    </source>
</evidence>
<dbReference type="PANTHER" id="PTHR43033">
    <property type="entry name" value="TRNA(ILE)-LYSIDINE SYNTHASE-RELATED"/>
    <property type="match status" value="1"/>
</dbReference>
<feature type="domain" description="tRNA(Ile)-lysidine/2-thiocytidine synthase N-terminal" evidence="7">
    <location>
        <begin position="39"/>
        <end position="226"/>
    </location>
</feature>
<comment type="subcellular location">
    <subcellularLocation>
        <location evidence="6">Cytoplasm</location>
    </subcellularLocation>
</comment>
<comment type="domain">
    <text evidence="6">The N-terminal region contains the highly conserved SGGXDS motif, predicted to be a P-loop motif involved in ATP binding.</text>
</comment>
<protein>
    <recommendedName>
        <fullName evidence="6">tRNA(Ile)-lysidine synthase</fullName>
        <ecNumber evidence="6">6.3.4.19</ecNumber>
    </recommendedName>
    <alternativeName>
        <fullName evidence="6">tRNA(Ile)-2-lysyl-cytidine synthase</fullName>
    </alternativeName>
    <alternativeName>
        <fullName evidence="6">tRNA(Ile)-lysidine synthetase</fullName>
    </alternativeName>
</protein>
<keyword evidence="1 6" id="KW-0436">Ligase</keyword>
<sequence length="367" mass="38237">MPRTSVPDGSVGGVNHPAHMLTRLSVRRALQSVDRGALVLVGLSGGADSLALAAALAAEAGAAGVRAGAIVVDHGLQAGSADIAARAAAQARELGLEEVHVLRVQVDAGATQSEGPESAARAARYAAFEEIAQSTGAIAILTAHTRDDQAEQVLLALARGSGTRSLAGIPPIRQLNDSTALIRPFLAEDPEVRRATTVAACEELGLEAWSDPHNIDHTYARVRVREVLMPAIAEALGAGVPVGLARSADLAREDAEALDVWAAQVFTEIVRVVDEGEPAATIEASDVKRLAELPAAVRQRVIHRVASQVFGASLGRSHTLAIAALVTKWIGQGPIFVPGIRVTRAAGALRFERQHGSPRKAKTNKQG</sequence>
<evidence type="ECO:0000256" key="3">
    <source>
        <dbReference type="ARBA" id="ARBA00022741"/>
    </source>
</evidence>
<dbReference type="PANTHER" id="PTHR43033:SF1">
    <property type="entry name" value="TRNA(ILE)-LYSIDINE SYNTHASE-RELATED"/>
    <property type="match status" value="1"/>
</dbReference>
<feature type="binding site" evidence="6">
    <location>
        <begin position="44"/>
        <end position="49"/>
    </location>
    <ligand>
        <name>ATP</name>
        <dbReference type="ChEBI" id="CHEBI:30616"/>
    </ligand>
</feature>
<dbReference type="GO" id="GO:0006400">
    <property type="term" value="P:tRNA modification"/>
    <property type="evidence" value="ECO:0007669"/>
    <property type="project" value="UniProtKB-UniRule"/>
</dbReference>
<evidence type="ECO:0000256" key="1">
    <source>
        <dbReference type="ARBA" id="ARBA00022598"/>
    </source>
</evidence>
<dbReference type="GO" id="GO:0032267">
    <property type="term" value="F:tRNA(Ile)-lysidine synthase activity"/>
    <property type="evidence" value="ECO:0007669"/>
    <property type="project" value="UniProtKB-EC"/>
</dbReference>
<dbReference type="Gene3D" id="3.40.50.620">
    <property type="entry name" value="HUPs"/>
    <property type="match status" value="1"/>
</dbReference>
<dbReference type="Gene3D" id="1.20.59.20">
    <property type="match status" value="1"/>
</dbReference>
<comment type="similarity">
    <text evidence="6">Belongs to the tRNA(Ile)-lysidine synthase family.</text>
</comment>
<dbReference type="SUPFAM" id="SSF52402">
    <property type="entry name" value="Adenine nucleotide alpha hydrolases-like"/>
    <property type="match status" value="1"/>
</dbReference>